<dbReference type="GO" id="GO:0043814">
    <property type="term" value="F:phospholactate guanylyltransferase activity"/>
    <property type="evidence" value="ECO:0007669"/>
    <property type="project" value="InterPro"/>
</dbReference>
<name>A0A382LAD4_9ZZZZ</name>
<gene>
    <name evidence="5" type="ORF">METZ01_LOCUS284901</name>
</gene>
<dbReference type="Gene3D" id="3.90.550.10">
    <property type="entry name" value="Spore Coat Polysaccharide Biosynthesis Protein SpsA, Chain A"/>
    <property type="match status" value="1"/>
</dbReference>
<evidence type="ECO:0000256" key="4">
    <source>
        <dbReference type="ARBA" id="ARBA00023134"/>
    </source>
</evidence>
<dbReference type="AlphaFoldDB" id="A0A382LAD4"/>
<evidence type="ECO:0008006" key="6">
    <source>
        <dbReference type="Google" id="ProtNLM"/>
    </source>
</evidence>
<dbReference type="EMBL" id="UINC01084948">
    <property type="protein sequence ID" value="SVC32047.1"/>
    <property type="molecule type" value="Genomic_DNA"/>
</dbReference>
<keyword evidence="1" id="KW-0808">Transferase</keyword>
<reference evidence="5" key="1">
    <citation type="submission" date="2018-05" db="EMBL/GenBank/DDBJ databases">
        <authorList>
            <person name="Lanie J.A."/>
            <person name="Ng W.-L."/>
            <person name="Kazmierczak K.M."/>
            <person name="Andrzejewski T.M."/>
            <person name="Davidsen T.M."/>
            <person name="Wayne K.J."/>
            <person name="Tettelin H."/>
            <person name="Glass J.I."/>
            <person name="Rusch D."/>
            <person name="Podicherti R."/>
            <person name="Tsui H.-C.T."/>
            <person name="Winkler M.E."/>
        </authorList>
    </citation>
    <scope>NUCLEOTIDE SEQUENCE</scope>
</reference>
<proteinExistence type="predicted"/>
<keyword evidence="4" id="KW-0342">GTP-binding</keyword>
<evidence type="ECO:0000313" key="5">
    <source>
        <dbReference type="EMBL" id="SVC32047.1"/>
    </source>
</evidence>
<keyword evidence="2" id="KW-0548">Nucleotidyltransferase</keyword>
<dbReference type="GO" id="GO:0005525">
    <property type="term" value="F:GTP binding"/>
    <property type="evidence" value="ECO:0007669"/>
    <property type="project" value="UniProtKB-KW"/>
</dbReference>
<dbReference type="Pfam" id="PF01983">
    <property type="entry name" value="CofC"/>
    <property type="match status" value="1"/>
</dbReference>
<dbReference type="PANTHER" id="PTHR40392">
    <property type="entry name" value="2-PHOSPHO-L-LACTATE GUANYLYLTRANSFERASE"/>
    <property type="match status" value="1"/>
</dbReference>
<dbReference type="NCBIfam" id="TIGR03552">
    <property type="entry name" value="F420_cofC"/>
    <property type="match status" value="1"/>
</dbReference>
<dbReference type="SUPFAM" id="SSF53448">
    <property type="entry name" value="Nucleotide-diphospho-sugar transferases"/>
    <property type="match status" value="1"/>
</dbReference>
<dbReference type="PANTHER" id="PTHR40392:SF1">
    <property type="entry name" value="2-PHOSPHO-L-LACTATE GUANYLYLTRANSFERASE"/>
    <property type="match status" value="1"/>
</dbReference>
<sequence length="188" mass="20538">MSEEQRSDLVVGMLRRVLGAIKGSSIEMFWVVGGDERIRNVARNFDGIWMEELGRNLNDTLGKAFDELAGRNAAALYLAGDLPFLKPSDLHSLLRSSRRNTNITLAPARRDGGTNAILVPPGIPFRPELGPRSFSKHLSTAAAMEVSVAICYSPGLGFDLDITDDLETFQHMEPGLIDRLSGRGPSTE</sequence>
<keyword evidence="3" id="KW-0547">Nucleotide-binding</keyword>
<evidence type="ECO:0000256" key="1">
    <source>
        <dbReference type="ARBA" id="ARBA00022679"/>
    </source>
</evidence>
<protein>
    <recommendedName>
        <fullName evidence="6">MobA-like NTP transferase domain-containing protein</fullName>
    </recommendedName>
</protein>
<dbReference type="InterPro" id="IPR029044">
    <property type="entry name" value="Nucleotide-diphossugar_trans"/>
</dbReference>
<accession>A0A382LAD4</accession>
<evidence type="ECO:0000256" key="3">
    <source>
        <dbReference type="ARBA" id="ARBA00022741"/>
    </source>
</evidence>
<dbReference type="InterPro" id="IPR002835">
    <property type="entry name" value="CofC"/>
</dbReference>
<organism evidence="5">
    <name type="scientific">marine metagenome</name>
    <dbReference type="NCBI Taxonomy" id="408172"/>
    <lineage>
        <taxon>unclassified sequences</taxon>
        <taxon>metagenomes</taxon>
        <taxon>ecological metagenomes</taxon>
    </lineage>
</organism>
<evidence type="ECO:0000256" key="2">
    <source>
        <dbReference type="ARBA" id="ARBA00022695"/>
    </source>
</evidence>